<accession>A0A090GA76</accession>
<proteinExistence type="predicted"/>
<dbReference type="Proteomes" id="UP000046122">
    <property type="component" value="Unassembled WGS sequence"/>
</dbReference>
<organism evidence="2 3">
    <name type="scientific">Mesorhizobium plurifarium</name>
    <dbReference type="NCBI Taxonomy" id="69974"/>
    <lineage>
        <taxon>Bacteria</taxon>
        <taxon>Pseudomonadati</taxon>
        <taxon>Pseudomonadota</taxon>
        <taxon>Alphaproteobacteria</taxon>
        <taxon>Hyphomicrobiales</taxon>
        <taxon>Phyllobacteriaceae</taxon>
        <taxon>Mesorhizobium</taxon>
    </lineage>
</organism>
<feature type="region of interest" description="Disordered" evidence="1">
    <location>
        <begin position="59"/>
        <end position="78"/>
    </location>
</feature>
<reference evidence="2 3" key="1">
    <citation type="submission" date="2014-08" db="EMBL/GenBank/DDBJ databases">
        <authorList>
            <person name="Moulin Lionel"/>
        </authorList>
    </citation>
    <scope>NUCLEOTIDE SEQUENCE [LARGE SCALE GENOMIC DNA]</scope>
</reference>
<dbReference type="AlphaFoldDB" id="A0A090GA76"/>
<protein>
    <submittedName>
        <fullName evidence="2">Uncharacterized protein</fullName>
    </submittedName>
</protein>
<dbReference type="EMBL" id="CCNE01000034">
    <property type="protein sequence ID" value="CDX60496.1"/>
    <property type="molecule type" value="Genomic_DNA"/>
</dbReference>
<gene>
    <name evidence="2" type="ORF">MPL3365_40007</name>
</gene>
<evidence type="ECO:0000313" key="2">
    <source>
        <dbReference type="EMBL" id="CDX60496.1"/>
    </source>
</evidence>
<evidence type="ECO:0000313" key="3">
    <source>
        <dbReference type="Proteomes" id="UP000046122"/>
    </source>
</evidence>
<feature type="region of interest" description="Disordered" evidence="1">
    <location>
        <begin position="1"/>
        <end position="29"/>
    </location>
</feature>
<evidence type="ECO:0000256" key="1">
    <source>
        <dbReference type="SAM" id="MobiDB-lite"/>
    </source>
</evidence>
<sequence length="78" mass="8255">MKPQRNAGAHHDEEQRNDPAAPPATHGGRLDVYHGLLGWPEPVGDFVVHFVNYPSNCTQEAPAPLPAPAPNVGVKAAA</sequence>
<name>A0A090GA76_MESPL</name>